<evidence type="ECO:0000259" key="2">
    <source>
        <dbReference type="Pfam" id="PF13421"/>
    </source>
</evidence>
<dbReference type="SUPFAM" id="SSF117892">
    <property type="entry name" value="Band 7/SPFH domain"/>
    <property type="match status" value="1"/>
</dbReference>
<dbReference type="AlphaFoldDB" id="A0A1G9W716"/>
<dbReference type="RefSeq" id="WP_092638215.1">
    <property type="nucleotide sequence ID" value="NZ_FNID01000005.1"/>
</dbReference>
<proteinExistence type="predicted"/>
<evidence type="ECO:0000313" key="3">
    <source>
        <dbReference type="EMBL" id="SDM80016.1"/>
    </source>
</evidence>
<keyword evidence="3" id="KW-0645">Protease</keyword>
<dbReference type="GO" id="GO:0008233">
    <property type="term" value="F:peptidase activity"/>
    <property type="evidence" value="ECO:0007669"/>
    <property type="project" value="UniProtKB-KW"/>
</dbReference>
<protein>
    <submittedName>
        <fullName evidence="3">Membrane protease subunit, stomatin/prohibitin family, contains C-terminal Zn-ribbon domain</fullName>
    </submittedName>
</protein>
<sequence length="347" mass="37873">MAIIDRVKFDGLRSRDWIVFKHPADNLVVGTQLIVGEGQAAIFVKSGRVCDLFNAGTYTLSAVNLPILQSLVNIPFGGQTPFTAEIYYLNVVSNLDLQWGTSDPIQIIDPKYYTRLRVRAFGQMGLKLSDYSLFLKELIGVLGPNDIVKFNLIIDYFKGVLVQKLKAVIADIIINQKISALEISAKLDSISETAIERIKPEFSRYGLSIVNFFIKSINFPEEDFEQINEILKNRAEFEIMGDSRYVTKRSFDVYDHAASNESGVAGAFAAGGVGLGLGTAMGYKMQNTINTEAVLDSIKCTSCGISIAGGTKFCPECGASLAPKTCQCGVKLPAGAKFCPECGKKVD</sequence>
<feature type="domain" description="DZANK-type" evidence="1">
    <location>
        <begin position="300"/>
        <end position="343"/>
    </location>
</feature>
<dbReference type="CDD" id="cd03408">
    <property type="entry name" value="SPFH_like_u1"/>
    <property type="match status" value="1"/>
</dbReference>
<dbReference type="InterPro" id="IPR025874">
    <property type="entry name" value="DZR"/>
</dbReference>
<gene>
    <name evidence="3" type="ORF">SAMN05192585_10555</name>
</gene>
<dbReference type="EMBL" id="FNID01000005">
    <property type="protein sequence ID" value="SDM80016.1"/>
    <property type="molecule type" value="Genomic_DNA"/>
</dbReference>
<reference evidence="3 4" key="1">
    <citation type="submission" date="2016-10" db="EMBL/GenBank/DDBJ databases">
        <authorList>
            <person name="de Groot N.N."/>
        </authorList>
    </citation>
    <scope>NUCLEOTIDE SEQUENCE [LARGE SCALE GENOMIC DNA]</scope>
    <source>
        <strain evidence="3 4">CGMCC 1.5012</strain>
    </source>
</reference>
<accession>A0A1G9W716</accession>
<dbReference type="GO" id="GO:0006508">
    <property type="term" value="P:proteolysis"/>
    <property type="evidence" value="ECO:0007669"/>
    <property type="project" value="UniProtKB-KW"/>
</dbReference>
<keyword evidence="3" id="KW-0378">Hydrolase</keyword>
<dbReference type="InterPro" id="IPR033880">
    <property type="entry name" value="SPFH_YdjI"/>
</dbReference>
<dbReference type="STRING" id="258515.SAMN05192585_10555"/>
<name>A0A1G9W716_9FIRM</name>
<evidence type="ECO:0000259" key="1">
    <source>
        <dbReference type="Pfam" id="PF12773"/>
    </source>
</evidence>
<dbReference type="Pfam" id="PF13421">
    <property type="entry name" value="Band_7_1"/>
    <property type="match status" value="1"/>
</dbReference>
<evidence type="ECO:0000313" key="4">
    <source>
        <dbReference type="Proteomes" id="UP000199182"/>
    </source>
</evidence>
<dbReference type="Proteomes" id="UP000199182">
    <property type="component" value="Unassembled WGS sequence"/>
</dbReference>
<dbReference type="OrthoDB" id="9788304at2"/>
<dbReference type="Pfam" id="PF12773">
    <property type="entry name" value="DZR"/>
    <property type="match status" value="1"/>
</dbReference>
<dbReference type="PANTHER" id="PTHR37826">
    <property type="entry name" value="FLOTILLIN BAND_7_5 DOMAIN PROTEIN"/>
    <property type="match status" value="1"/>
</dbReference>
<keyword evidence="4" id="KW-1185">Reference proteome</keyword>
<feature type="domain" description="SPFH" evidence="2">
    <location>
        <begin position="25"/>
        <end position="227"/>
    </location>
</feature>
<organism evidence="3 4">
    <name type="scientific">Acetanaerobacterium elongatum</name>
    <dbReference type="NCBI Taxonomy" id="258515"/>
    <lineage>
        <taxon>Bacteria</taxon>
        <taxon>Bacillati</taxon>
        <taxon>Bacillota</taxon>
        <taxon>Clostridia</taxon>
        <taxon>Eubacteriales</taxon>
        <taxon>Oscillospiraceae</taxon>
        <taxon>Acetanaerobacterium</taxon>
    </lineage>
</organism>
<dbReference type="PANTHER" id="PTHR37826:SF2">
    <property type="entry name" value="ZINC-RIBBON DOMAIN-CONTAINING PROTEIN"/>
    <property type="match status" value="1"/>
</dbReference>
<dbReference type="InterPro" id="IPR036013">
    <property type="entry name" value="Band_7/SPFH_dom_sf"/>
</dbReference>